<comment type="catalytic activity">
    <reaction evidence="4">
        <text>a 1-acyl-sn-glycero-3-phosphate + an acyl-CoA = a 1,2-diacyl-sn-glycero-3-phosphate + CoA</text>
        <dbReference type="Rhea" id="RHEA:19709"/>
        <dbReference type="ChEBI" id="CHEBI:57287"/>
        <dbReference type="ChEBI" id="CHEBI:57970"/>
        <dbReference type="ChEBI" id="CHEBI:58342"/>
        <dbReference type="ChEBI" id="CHEBI:58608"/>
        <dbReference type="EC" id="2.3.1.51"/>
    </reaction>
</comment>
<keyword evidence="4" id="KW-0444">Lipid biosynthesis</keyword>
<keyword evidence="3 4" id="KW-0012">Acyltransferase</keyword>
<dbReference type="InterPro" id="IPR004552">
    <property type="entry name" value="AGP_acyltrans"/>
</dbReference>
<gene>
    <name evidence="7" type="ORF">MKZ38_004249</name>
</gene>
<protein>
    <recommendedName>
        <fullName evidence="4">1-acyl-sn-glycerol-3-phosphate acyltransferase</fullName>
        <ecNumber evidence="4">2.3.1.51</ecNumber>
    </recommendedName>
</protein>
<comment type="caution">
    <text evidence="7">The sequence shown here is derived from an EMBL/GenBank/DDBJ whole genome shotgun (WGS) entry which is preliminary data.</text>
</comment>
<dbReference type="PANTHER" id="PTHR10434:SF11">
    <property type="entry name" value="1-ACYL-SN-GLYCEROL-3-PHOSPHATE ACYLTRANSFERASE"/>
    <property type="match status" value="1"/>
</dbReference>
<dbReference type="EC" id="2.3.1.51" evidence="4"/>
<sequence length="305" mass="33187">MPPFTTILACVAVCYISLTFALVAMSLAGIRLAGYYGRNLASVLFVGLAASYGIFASAYFRIRGEAASGQWASGRAYKWLMWFFTGVMFTIEDPDGYLDNTRPAVFVGNHQTELDVLMLGTIFPRNCSVTAKKAIQYIPLLGWFMVLSGSIFIDRKNSTDARQAMAGAASEMKNKNQSVYIFPEGTRSYSKEPMLKSFKKGAFHLAIQGGVPIVPVVVANYSHVLYKQGRIFKAGKIPCKVLEPIPTKGLTADDVDDLVRKTRDIMLDEIIALTAQARGERMAVPAVAATEAVARATGAEVKVGI</sequence>
<evidence type="ECO:0000313" key="8">
    <source>
        <dbReference type="Proteomes" id="UP001201980"/>
    </source>
</evidence>
<dbReference type="CDD" id="cd07989">
    <property type="entry name" value="LPLAT_AGPAT-like"/>
    <property type="match status" value="1"/>
</dbReference>
<feature type="domain" description="Phospholipid/glycerol acyltransferase" evidence="6">
    <location>
        <begin position="104"/>
        <end position="221"/>
    </location>
</feature>
<dbReference type="GO" id="GO:0016020">
    <property type="term" value="C:membrane"/>
    <property type="evidence" value="ECO:0007669"/>
    <property type="project" value="InterPro"/>
</dbReference>
<comment type="domain">
    <text evidence="4">The HXXXXD motif is essential for acyltransferase activity and may constitute the binding site for the phosphate moiety of the glycerol-3-phosphate.</text>
</comment>
<keyword evidence="4" id="KW-0443">Lipid metabolism</keyword>
<evidence type="ECO:0000256" key="5">
    <source>
        <dbReference type="SAM" id="Phobius"/>
    </source>
</evidence>
<keyword evidence="4" id="KW-0594">Phospholipid biosynthesis</keyword>
<organism evidence="7 8">
    <name type="scientific">Zalerion maritima</name>
    <dbReference type="NCBI Taxonomy" id="339359"/>
    <lineage>
        <taxon>Eukaryota</taxon>
        <taxon>Fungi</taxon>
        <taxon>Dikarya</taxon>
        <taxon>Ascomycota</taxon>
        <taxon>Pezizomycotina</taxon>
        <taxon>Sordariomycetes</taxon>
        <taxon>Lulworthiomycetidae</taxon>
        <taxon>Lulworthiales</taxon>
        <taxon>Lulworthiaceae</taxon>
        <taxon>Zalerion</taxon>
    </lineage>
</organism>
<dbReference type="AlphaFoldDB" id="A0AAD5RMX6"/>
<dbReference type="EMBL" id="JAKWBI020000249">
    <property type="protein sequence ID" value="KAJ2897981.1"/>
    <property type="molecule type" value="Genomic_DNA"/>
</dbReference>
<dbReference type="SMART" id="SM00563">
    <property type="entry name" value="PlsC"/>
    <property type="match status" value="1"/>
</dbReference>
<evidence type="ECO:0000256" key="1">
    <source>
        <dbReference type="ARBA" id="ARBA00008655"/>
    </source>
</evidence>
<feature type="transmembrane region" description="Helical" evidence="5">
    <location>
        <begin position="134"/>
        <end position="153"/>
    </location>
</feature>
<dbReference type="InterPro" id="IPR002123">
    <property type="entry name" value="Plipid/glycerol_acylTrfase"/>
</dbReference>
<feature type="transmembrane region" description="Helical" evidence="5">
    <location>
        <begin position="40"/>
        <end position="60"/>
    </location>
</feature>
<evidence type="ECO:0000313" key="7">
    <source>
        <dbReference type="EMBL" id="KAJ2897981.1"/>
    </source>
</evidence>
<reference evidence="7" key="1">
    <citation type="submission" date="2022-07" db="EMBL/GenBank/DDBJ databases">
        <title>Draft genome sequence of Zalerion maritima ATCC 34329, a (micro)plastics degrading marine fungus.</title>
        <authorList>
            <person name="Paco A."/>
            <person name="Goncalves M.F.M."/>
            <person name="Rocha-Santos T.A.P."/>
            <person name="Alves A."/>
        </authorList>
    </citation>
    <scope>NUCLEOTIDE SEQUENCE</scope>
    <source>
        <strain evidence="7">ATCC 34329</strain>
    </source>
</reference>
<name>A0AAD5RMX6_9PEZI</name>
<dbReference type="GO" id="GO:0005783">
    <property type="term" value="C:endoplasmic reticulum"/>
    <property type="evidence" value="ECO:0007669"/>
    <property type="project" value="TreeGrafter"/>
</dbReference>
<evidence type="ECO:0000256" key="2">
    <source>
        <dbReference type="ARBA" id="ARBA00022679"/>
    </source>
</evidence>
<proteinExistence type="inferred from homology"/>
<evidence type="ECO:0000259" key="6">
    <source>
        <dbReference type="SMART" id="SM00563"/>
    </source>
</evidence>
<dbReference type="Proteomes" id="UP001201980">
    <property type="component" value="Unassembled WGS sequence"/>
</dbReference>
<keyword evidence="5" id="KW-0472">Membrane</keyword>
<keyword evidence="8" id="KW-1185">Reference proteome</keyword>
<keyword evidence="2 4" id="KW-0808">Transferase</keyword>
<keyword evidence="4" id="KW-1208">Phospholipid metabolism</keyword>
<accession>A0AAD5RMX6</accession>
<comment type="similarity">
    <text evidence="1 4">Belongs to the 1-acyl-sn-glycerol-3-phosphate acyltransferase family.</text>
</comment>
<evidence type="ECO:0000256" key="3">
    <source>
        <dbReference type="ARBA" id="ARBA00023315"/>
    </source>
</evidence>
<dbReference type="NCBIfam" id="TIGR00530">
    <property type="entry name" value="AGP_acyltrn"/>
    <property type="match status" value="1"/>
</dbReference>
<feature type="transmembrane region" description="Helical" evidence="5">
    <location>
        <begin position="6"/>
        <end position="28"/>
    </location>
</feature>
<dbReference type="SUPFAM" id="SSF69593">
    <property type="entry name" value="Glycerol-3-phosphate (1)-acyltransferase"/>
    <property type="match status" value="1"/>
</dbReference>
<dbReference type="PANTHER" id="PTHR10434">
    <property type="entry name" value="1-ACYL-SN-GLYCEROL-3-PHOSPHATE ACYLTRANSFERASE"/>
    <property type="match status" value="1"/>
</dbReference>
<keyword evidence="5" id="KW-0812">Transmembrane</keyword>
<keyword evidence="5" id="KW-1133">Transmembrane helix</keyword>
<dbReference type="GO" id="GO:0006654">
    <property type="term" value="P:phosphatidic acid biosynthetic process"/>
    <property type="evidence" value="ECO:0007669"/>
    <property type="project" value="TreeGrafter"/>
</dbReference>
<dbReference type="GO" id="GO:0003841">
    <property type="term" value="F:1-acylglycerol-3-phosphate O-acyltransferase activity"/>
    <property type="evidence" value="ECO:0007669"/>
    <property type="project" value="UniProtKB-UniRule"/>
</dbReference>
<evidence type="ECO:0000256" key="4">
    <source>
        <dbReference type="RuleBase" id="RU361267"/>
    </source>
</evidence>
<dbReference type="Pfam" id="PF01553">
    <property type="entry name" value="Acyltransferase"/>
    <property type="match status" value="1"/>
</dbReference>